<keyword evidence="3" id="KW-1185">Reference proteome</keyword>
<feature type="transmembrane region" description="Helical" evidence="1">
    <location>
        <begin position="347"/>
        <end position="373"/>
    </location>
</feature>
<feature type="transmembrane region" description="Helical" evidence="1">
    <location>
        <begin position="200"/>
        <end position="222"/>
    </location>
</feature>
<name>A0A6A6UPK7_9PEZI</name>
<sequence length="441" mass="49764">MLPEVAMILLALLLNIFLTMILDGINYIPATALRWALRREGHLDLNSNPRIFSSTKSFAPTSWTVNIFSGIALVMAYGGTSVLTYQVYVQGLANNHSQLISTDVSGERYGIDFNSWGFIGLGIGIVIQSAIASWTLVEARHMIVTWNANPIGTARACYMMVQRDENNHNQLHYDAAGIAFSQPSNIQPSMSNYTPLVRSIANIVWTIAAIICVWTAIVGIIAHKSGTTTSEFVEYNAGNNDALSYWQLYGQVGIKFTHDAYLKRRDWLGLIIQCLVLSIITLGLHFVECVCHVWRDEAIWRKAATVGVNPNRGAVLEGIANWPCCVLFFFKTFIHWIFGYAFSTDVFAFMTLLPMVTLAVCFILLVVFVEFLIRWRPRGYQPVTYGDIERLIAFIDEWDHERIFWGDKGELRKGFRKAGTTGHRLGDLVPDKWYRNLRGNS</sequence>
<keyword evidence="1" id="KW-0472">Membrane</keyword>
<evidence type="ECO:0000313" key="3">
    <source>
        <dbReference type="Proteomes" id="UP000799302"/>
    </source>
</evidence>
<dbReference type="EMBL" id="MU004231">
    <property type="protein sequence ID" value="KAF2673028.1"/>
    <property type="molecule type" value="Genomic_DNA"/>
</dbReference>
<evidence type="ECO:0000256" key="1">
    <source>
        <dbReference type="SAM" id="Phobius"/>
    </source>
</evidence>
<feature type="transmembrane region" description="Helical" evidence="1">
    <location>
        <begin position="116"/>
        <end position="137"/>
    </location>
</feature>
<organism evidence="2 3">
    <name type="scientific">Microthyrium microscopicum</name>
    <dbReference type="NCBI Taxonomy" id="703497"/>
    <lineage>
        <taxon>Eukaryota</taxon>
        <taxon>Fungi</taxon>
        <taxon>Dikarya</taxon>
        <taxon>Ascomycota</taxon>
        <taxon>Pezizomycotina</taxon>
        <taxon>Dothideomycetes</taxon>
        <taxon>Dothideomycetes incertae sedis</taxon>
        <taxon>Microthyriales</taxon>
        <taxon>Microthyriaceae</taxon>
        <taxon>Microthyrium</taxon>
    </lineage>
</organism>
<feature type="transmembrane region" description="Helical" evidence="1">
    <location>
        <begin position="6"/>
        <end position="28"/>
    </location>
</feature>
<proteinExistence type="predicted"/>
<reference evidence="2" key="1">
    <citation type="journal article" date="2020" name="Stud. Mycol.">
        <title>101 Dothideomycetes genomes: a test case for predicting lifestyles and emergence of pathogens.</title>
        <authorList>
            <person name="Haridas S."/>
            <person name="Albert R."/>
            <person name="Binder M."/>
            <person name="Bloem J."/>
            <person name="Labutti K."/>
            <person name="Salamov A."/>
            <person name="Andreopoulos B."/>
            <person name="Baker S."/>
            <person name="Barry K."/>
            <person name="Bills G."/>
            <person name="Bluhm B."/>
            <person name="Cannon C."/>
            <person name="Castanera R."/>
            <person name="Culley D."/>
            <person name="Daum C."/>
            <person name="Ezra D."/>
            <person name="Gonzalez J."/>
            <person name="Henrissat B."/>
            <person name="Kuo A."/>
            <person name="Liang C."/>
            <person name="Lipzen A."/>
            <person name="Lutzoni F."/>
            <person name="Magnuson J."/>
            <person name="Mondo S."/>
            <person name="Nolan M."/>
            <person name="Ohm R."/>
            <person name="Pangilinan J."/>
            <person name="Park H.-J."/>
            <person name="Ramirez L."/>
            <person name="Alfaro M."/>
            <person name="Sun H."/>
            <person name="Tritt A."/>
            <person name="Yoshinaga Y."/>
            <person name="Zwiers L.-H."/>
            <person name="Turgeon B."/>
            <person name="Goodwin S."/>
            <person name="Spatafora J."/>
            <person name="Crous P."/>
            <person name="Grigoriev I."/>
        </authorList>
    </citation>
    <scope>NUCLEOTIDE SEQUENCE</scope>
    <source>
        <strain evidence="2">CBS 115976</strain>
    </source>
</reference>
<feature type="transmembrane region" description="Helical" evidence="1">
    <location>
        <begin position="267"/>
        <end position="287"/>
    </location>
</feature>
<keyword evidence="1" id="KW-1133">Transmembrane helix</keyword>
<dbReference type="OrthoDB" id="2688021at2759"/>
<protein>
    <submittedName>
        <fullName evidence="2">Uncharacterized protein</fullName>
    </submittedName>
</protein>
<dbReference type="Proteomes" id="UP000799302">
    <property type="component" value="Unassembled WGS sequence"/>
</dbReference>
<dbReference type="AlphaFoldDB" id="A0A6A6UPK7"/>
<evidence type="ECO:0000313" key="2">
    <source>
        <dbReference type="EMBL" id="KAF2673028.1"/>
    </source>
</evidence>
<keyword evidence="1" id="KW-0812">Transmembrane</keyword>
<feature type="transmembrane region" description="Helical" evidence="1">
    <location>
        <begin position="63"/>
        <end position="88"/>
    </location>
</feature>
<gene>
    <name evidence="2" type="ORF">BT63DRAFT_145049</name>
</gene>
<accession>A0A6A6UPK7</accession>
<feature type="transmembrane region" description="Helical" evidence="1">
    <location>
        <begin position="319"/>
        <end position="341"/>
    </location>
</feature>